<organism evidence="2 3">
    <name type="scientific">Duganella aquatilis</name>
    <dbReference type="NCBI Taxonomy" id="2666082"/>
    <lineage>
        <taxon>Bacteria</taxon>
        <taxon>Pseudomonadati</taxon>
        <taxon>Pseudomonadota</taxon>
        <taxon>Betaproteobacteria</taxon>
        <taxon>Burkholderiales</taxon>
        <taxon>Oxalobacteraceae</taxon>
        <taxon>Telluria group</taxon>
        <taxon>Duganella</taxon>
    </lineage>
</organism>
<dbReference type="Gene3D" id="1.10.10.10">
    <property type="entry name" value="Winged helix-like DNA-binding domain superfamily/Winged helix DNA-binding domain"/>
    <property type="match status" value="1"/>
</dbReference>
<dbReference type="Proteomes" id="UP000439986">
    <property type="component" value="Unassembled WGS sequence"/>
</dbReference>
<dbReference type="InterPro" id="IPR051815">
    <property type="entry name" value="Molybdate_resp_trans_reg"/>
</dbReference>
<evidence type="ECO:0000313" key="3">
    <source>
        <dbReference type="Proteomes" id="UP000439986"/>
    </source>
</evidence>
<dbReference type="InterPro" id="IPR000847">
    <property type="entry name" value="LysR_HTH_N"/>
</dbReference>
<reference evidence="2 3" key="1">
    <citation type="submission" date="2019-11" db="EMBL/GenBank/DDBJ databases">
        <title>Novel species isolated from a subtropical stream in China.</title>
        <authorList>
            <person name="Lu H."/>
        </authorList>
    </citation>
    <scope>NUCLEOTIDE SEQUENCE [LARGE SCALE GENOMIC DNA]</scope>
    <source>
        <strain evidence="2 3">FT26W</strain>
    </source>
</reference>
<sequence length="113" mass="11959">MELNLKLRLLHNDDVAFGPGKADLLEAIAAAGSISAAARNMGMSYRRAWLLVDVMNRCFREPLVHSAAGGSHGGGAQLTDTGAAVLAQFRKMEAAALQAARPHMAVFTALLNE</sequence>
<evidence type="ECO:0000259" key="1">
    <source>
        <dbReference type="Pfam" id="PF00126"/>
    </source>
</evidence>
<dbReference type="RefSeq" id="WP_154356427.1">
    <property type="nucleotide sequence ID" value="NZ_WKJL01000002.1"/>
</dbReference>
<protein>
    <submittedName>
        <fullName evidence="2">LysR family transcriptional regulator</fullName>
    </submittedName>
</protein>
<dbReference type="SUPFAM" id="SSF46785">
    <property type="entry name" value="Winged helix' DNA-binding domain"/>
    <property type="match status" value="1"/>
</dbReference>
<dbReference type="GO" id="GO:0003700">
    <property type="term" value="F:DNA-binding transcription factor activity"/>
    <property type="evidence" value="ECO:0007669"/>
    <property type="project" value="InterPro"/>
</dbReference>
<gene>
    <name evidence="2" type="ORF">GJ698_04545</name>
</gene>
<comment type="caution">
    <text evidence="2">The sequence shown here is derived from an EMBL/GenBank/DDBJ whole genome shotgun (WGS) entry which is preliminary data.</text>
</comment>
<dbReference type="PANTHER" id="PTHR30432">
    <property type="entry name" value="TRANSCRIPTIONAL REGULATOR MODE"/>
    <property type="match status" value="1"/>
</dbReference>
<dbReference type="Pfam" id="PF00126">
    <property type="entry name" value="HTH_1"/>
    <property type="match status" value="1"/>
</dbReference>
<dbReference type="PANTHER" id="PTHR30432:SF1">
    <property type="entry name" value="DNA-BINDING TRANSCRIPTIONAL DUAL REGULATOR MODE"/>
    <property type="match status" value="1"/>
</dbReference>
<dbReference type="AlphaFoldDB" id="A0A844D5G2"/>
<dbReference type="InterPro" id="IPR036390">
    <property type="entry name" value="WH_DNA-bd_sf"/>
</dbReference>
<dbReference type="InterPro" id="IPR036388">
    <property type="entry name" value="WH-like_DNA-bd_sf"/>
</dbReference>
<keyword evidence="3" id="KW-1185">Reference proteome</keyword>
<dbReference type="EMBL" id="WKJL01000002">
    <property type="protein sequence ID" value="MRW83356.1"/>
    <property type="molecule type" value="Genomic_DNA"/>
</dbReference>
<name>A0A844D5G2_9BURK</name>
<evidence type="ECO:0000313" key="2">
    <source>
        <dbReference type="EMBL" id="MRW83356.1"/>
    </source>
</evidence>
<accession>A0A844D5G2</accession>
<feature type="domain" description="HTH lysR-type" evidence="1">
    <location>
        <begin position="24"/>
        <end position="82"/>
    </location>
</feature>
<proteinExistence type="predicted"/>